<dbReference type="Gene3D" id="3.30.300.30">
    <property type="match status" value="1"/>
</dbReference>
<dbReference type="SUPFAM" id="SSF56801">
    <property type="entry name" value="Acetyl-CoA synthetase-like"/>
    <property type="match status" value="1"/>
</dbReference>
<gene>
    <name evidence="5" type="ORF">FOZ76_02420</name>
</gene>
<dbReference type="AlphaFoldDB" id="A0A556B0L5"/>
<evidence type="ECO:0000259" key="3">
    <source>
        <dbReference type="Pfam" id="PF00501"/>
    </source>
</evidence>
<proteinExistence type="inferred from homology"/>
<evidence type="ECO:0000259" key="4">
    <source>
        <dbReference type="Pfam" id="PF13193"/>
    </source>
</evidence>
<dbReference type="PANTHER" id="PTHR43201">
    <property type="entry name" value="ACYL-COA SYNTHETASE"/>
    <property type="match status" value="1"/>
</dbReference>
<feature type="domain" description="AMP-binding enzyme C-terminal" evidence="4">
    <location>
        <begin position="441"/>
        <end position="517"/>
    </location>
</feature>
<dbReference type="FunFam" id="3.30.300.30:FF:000008">
    <property type="entry name" value="2,3-dihydroxybenzoate-AMP ligase"/>
    <property type="match status" value="1"/>
</dbReference>
<dbReference type="Proteomes" id="UP000318405">
    <property type="component" value="Unassembled WGS sequence"/>
</dbReference>
<organism evidence="5 6">
    <name type="scientific">Verticiella sediminum</name>
    <dbReference type="NCBI Taxonomy" id="1247510"/>
    <lineage>
        <taxon>Bacteria</taxon>
        <taxon>Pseudomonadati</taxon>
        <taxon>Pseudomonadota</taxon>
        <taxon>Betaproteobacteria</taxon>
        <taxon>Burkholderiales</taxon>
        <taxon>Alcaligenaceae</taxon>
        <taxon>Verticiella</taxon>
    </lineage>
</organism>
<dbReference type="InterPro" id="IPR020845">
    <property type="entry name" value="AMP-binding_CS"/>
</dbReference>
<dbReference type="Gene3D" id="3.40.50.12780">
    <property type="entry name" value="N-terminal domain of ligase-like"/>
    <property type="match status" value="1"/>
</dbReference>
<dbReference type="InterPro" id="IPR025110">
    <property type="entry name" value="AMP-bd_C"/>
</dbReference>
<evidence type="ECO:0000313" key="6">
    <source>
        <dbReference type="Proteomes" id="UP000318405"/>
    </source>
</evidence>
<dbReference type="InterPro" id="IPR042099">
    <property type="entry name" value="ANL_N_sf"/>
</dbReference>
<dbReference type="EMBL" id="VLTJ01000004">
    <property type="protein sequence ID" value="TSH98694.1"/>
    <property type="molecule type" value="Genomic_DNA"/>
</dbReference>
<protein>
    <submittedName>
        <fullName evidence="5">AMP-binding protein</fullName>
    </submittedName>
</protein>
<accession>A0A556B0L5</accession>
<dbReference type="PROSITE" id="PS00455">
    <property type="entry name" value="AMP_BINDING"/>
    <property type="match status" value="1"/>
</dbReference>
<dbReference type="GO" id="GO:0006631">
    <property type="term" value="P:fatty acid metabolic process"/>
    <property type="evidence" value="ECO:0007669"/>
    <property type="project" value="TreeGrafter"/>
</dbReference>
<evidence type="ECO:0000256" key="1">
    <source>
        <dbReference type="ARBA" id="ARBA00006432"/>
    </source>
</evidence>
<feature type="domain" description="AMP-dependent synthetase/ligase" evidence="3">
    <location>
        <begin position="27"/>
        <end position="390"/>
    </location>
</feature>
<dbReference type="InterPro" id="IPR045851">
    <property type="entry name" value="AMP-bd_C_sf"/>
</dbReference>
<keyword evidence="2" id="KW-0436">Ligase</keyword>
<keyword evidence="6" id="KW-1185">Reference proteome</keyword>
<reference evidence="5 6" key="1">
    <citation type="submission" date="2019-07" db="EMBL/GenBank/DDBJ databases">
        <title>Qingshengfaniella alkalisoli gen. nov., sp. nov., isolated from saline soil.</title>
        <authorList>
            <person name="Xu L."/>
            <person name="Huang X.-X."/>
            <person name="Sun J.-Q."/>
        </authorList>
    </citation>
    <scope>NUCLEOTIDE SEQUENCE [LARGE SCALE GENOMIC DNA]</scope>
    <source>
        <strain evidence="5 6">DSM 27279</strain>
    </source>
</reference>
<name>A0A556B0L5_9BURK</name>
<dbReference type="GO" id="GO:0031956">
    <property type="term" value="F:medium-chain fatty acid-CoA ligase activity"/>
    <property type="evidence" value="ECO:0007669"/>
    <property type="project" value="TreeGrafter"/>
</dbReference>
<comment type="similarity">
    <text evidence="1">Belongs to the ATP-dependent AMP-binding enzyme family.</text>
</comment>
<dbReference type="PANTHER" id="PTHR43201:SF5">
    <property type="entry name" value="MEDIUM-CHAIN ACYL-COA LIGASE ACSF2, MITOCHONDRIAL"/>
    <property type="match status" value="1"/>
</dbReference>
<dbReference type="InterPro" id="IPR000873">
    <property type="entry name" value="AMP-dep_synth/lig_dom"/>
</dbReference>
<dbReference type="Pfam" id="PF00501">
    <property type="entry name" value="AMP-binding"/>
    <property type="match status" value="1"/>
</dbReference>
<evidence type="ECO:0000256" key="2">
    <source>
        <dbReference type="ARBA" id="ARBA00022598"/>
    </source>
</evidence>
<dbReference type="Pfam" id="PF13193">
    <property type="entry name" value="AMP-binding_C"/>
    <property type="match status" value="1"/>
</dbReference>
<sequence length="547" mass="60117">MCLTESYWPGDVDQPLIDITIGDLLRQLAAEVPHRTAFVEAPRPPLATRRWTYAELLAAAERSARALLRHFQPGEKVAVWAPNCAEWVLLQHGAAMAGLVLVTVNPAYLGEEVHHVLSSSGAVGLFHVHDYRGVDVAHLVGQLRARLPALRECYDLARWDDFIAQSLPSIPLPRVSPTDVAQIQFTSGTTGKPKGALLHHLGLVNASRFAAQRAGFPNGGVWATAMPLFHVGGSAGSHLGALTSRGTFVLQPQFDAGDMLRIVESERVNHIHGVPTMVIRMLEHPDRSRRDLRSLRTLMSGGSLVPDWLVRRAREELGSRFTITYGQTEANGVICQTSPDDTLERQTTSIGRPTPRAELKVADPANGAVRPVGEPGEIWVRGYQVMHGYFSLPPGVEDAVTADGWLRTGDVAAMDHEGYLRITGRLKDCVIRGGENIYPMEIEEVLRQHAAVQDAQVVGEADTQWGEVVAAVVKLEPGLARPSASQLYEHCRARLAAYKLPVRWYYVDAFPTTSSGKIQKYVLREQISLRGLAPEPFEKPSRNQAQD</sequence>
<evidence type="ECO:0000313" key="5">
    <source>
        <dbReference type="EMBL" id="TSH98694.1"/>
    </source>
</evidence>
<dbReference type="OrthoDB" id="9766486at2"/>
<comment type="caution">
    <text evidence="5">The sequence shown here is derived from an EMBL/GenBank/DDBJ whole genome shotgun (WGS) entry which is preliminary data.</text>
</comment>